<dbReference type="PANTHER" id="PTHR42905:SF16">
    <property type="entry name" value="CARBOXYPHOSPHONOENOLPYRUVATE PHOSPHONOMUTASE-LIKE PROTEIN (AFU_ORTHOLOGUE AFUA_5G07230)"/>
    <property type="match status" value="1"/>
</dbReference>
<dbReference type="Pfam" id="PF13714">
    <property type="entry name" value="PEP_mutase"/>
    <property type="match status" value="1"/>
</dbReference>
<evidence type="ECO:0000313" key="1">
    <source>
        <dbReference type="EMBL" id="OMI04931.1"/>
    </source>
</evidence>
<gene>
    <name evidence="1" type="ORF">BW143_11905</name>
</gene>
<protein>
    <submittedName>
        <fullName evidence="1">Dihydrouridine synthase</fullName>
    </submittedName>
</protein>
<accession>A0A1R1QJW0</accession>
<dbReference type="PANTHER" id="PTHR42905">
    <property type="entry name" value="PHOSPHOENOLPYRUVATE CARBOXYLASE"/>
    <property type="match status" value="1"/>
</dbReference>
<sequence length="280" mass="30364">MKQFTKFKAFQQLHHQPGTFVLPNAWDSASAKSFQQNGFKAIGTTSAGIAMSWGCKDGENLPFEKLLETLRTIVNSVDVPVSADIEAGCGTSPEEVADHVRKVIAAGVVGINLEDGTGNPDQPLSDVLLQAKKIAAIRDLNVPLFINARTDVYWLKAGDPGFRLQSAVERANLYRQAGADCIFIPGVEDTETIVKLRTGISGPLNLLAGASTPSLKLLSEIGIERISCGSAPFRAGLTLLKKIGEDIIRHGRFQHMTDDVLSYNDAAEWIHLKNNPKQND</sequence>
<dbReference type="EMBL" id="MTJL01000023">
    <property type="protein sequence ID" value="OMI04931.1"/>
    <property type="molecule type" value="Genomic_DNA"/>
</dbReference>
<comment type="caution">
    <text evidence="1">The sequence shown here is derived from an EMBL/GenBank/DDBJ whole genome shotgun (WGS) entry which is preliminary data.</text>
</comment>
<dbReference type="CDD" id="cd00377">
    <property type="entry name" value="ICL_PEPM"/>
    <property type="match status" value="1"/>
</dbReference>
<reference evidence="1 2" key="1">
    <citation type="submission" date="2017-01" db="EMBL/GenBank/DDBJ databases">
        <title>Bacillus phylogenomics.</title>
        <authorList>
            <person name="Dunlap C."/>
        </authorList>
    </citation>
    <scope>NUCLEOTIDE SEQUENCE [LARGE SCALE GENOMIC DNA]</scope>
    <source>
        <strain evidence="1 2">NRRL B-41282</strain>
    </source>
</reference>
<dbReference type="AlphaFoldDB" id="A0A1R1RXR7"/>
<evidence type="ECO:0000313" key="2">
    <source>
        <dbReference type="Proteomes" id="UP000187367"/>
    </source>
</evidence>
<dbReference type="OrthoDB" id="9780430at2"/>
<organism evidence="1 2">
    <name type="scientific">Bacillus swezeyi</name>
    <dbReference type="NCBI Taxonomy" id="1925020"/>
    <lineage>
        <taxon>Bacteria</taxon>
        <taxon>Bacillati</taxon>
        <taxon>Bacillota</taxon>
        <taxon>Bacilli</taxon>
        <taxon>Bacillales</taxon>
        <taxon>Bacillaceae</taxon>
        <taxon>Bacillus</taxon>
    </lineage>
</organism>
<dbReference type="Gene3D" id="3.20.20.60">
    <property type="entry name" value="Phosphoenolpyruvate-binding domains"/>
    <property type="match status" value="1"/>
</dbReference>
<keyword evidence="2" id="KW-1185">Reference proteome</keyword>
<dbReference type="Proteomes" id="UP000187367">
    <property type="component" value="Unassembled WGS sequence"/>
</dbReference>
<dbReference type="RefSeq" id="WP_076761189.1">
    <property type="nucleotide sequence ID" value="NZ_JARMMI010000004.1"/>
</dbReference>
<dbReference type="InterPro" id="IPR040442">
    <property type="entry name" value="Pyrv_kinase-like_dom_sf"/>
</dbReference>
<accession>A0A1R1RXR7</accession>
<name>A0A1R1RXR7_9BACI</name>
<dbReference type="InterPro" id="IPR039556">
    <property type="entry name" value="ICL/PEPM"/>
</dbReference>
<dbReference type="SUPFAM" id="SSF51621">
    <property type="entry name" value="Phosphoenolpyruvate/pyruvate domain"/>
    <property type="match status" value="1"/>
</dbReference>
<proteinExistence type="predicted"/>
<dbReference type="InterPro" id="IPR015813">
    <property type="entry name" value="Pyrv/PenolPyrv_kinase-like_dom"/>
</dbReference>
<dbReference type="GO" id="GO:0003824">
    <property type="term" value="F:catalytic activity"/>
    <property type="evidence" value="ECO:0007669"/>
    <property type="project" value="InterPro"/>
</dbReference>